<dbReference type="OrthoDB" id="8009494at2"/>
<accession>A0A4Z0NIE9</accession>
<evidence type="ECO:0000313" key="1">
    <source>
        <dbReference type="EMBL" id="TGD95356.1"/>
    </source>
</evidence>
<comment type="caution">
    <text evidence="1">The sequence shown here is derived from an EMBL/GenBank/DDBJ whole genome shotgun (WGS) entry which is preliminary data.</text>
</comment>
<dbReference type="Proteomes" id="UP000297535">
    <property type="component" value="Unassembled WGS sequence"/>
</dbReference>
<dbReference type="RefSeq" id="WP_135418756.1">
    <property type="nucleotide sequence ID" value="NZ_SRLB01000030.1"/>
</dbReference>
<sequence>MRAEILELMRVIAAGIAADEMLAANISELSLKFRHIGKIDDAGMLHTLSEFHRYNAVRLRDELADLTDKYLMLCDDGPDLSEA</sequence>
<protein>
    <submittedName>
        <fullName evidence="1">Uncharacterized protein</fullName>
    </submittedName>
</protein>
<dbReference type="EMBL" id="SRLB01000030">
    <property type="protein sequence ID" value="TGD95356.1"/>
    <property type="molecule type" value="Genomic_DNA"/>
</dbReference>
<evidence type="ECO:0000313" key="2">
    <source>
        <dbReference type="Proteomes" id="UP000297535"/>
    </source>
</evidence>
<gene>
    <name evidence="1" type="ORF">EU555_28480</name>
</gene>
<name>A0A4Z0NIE9_9HYPH</name>
<reference evidence="1 2" key="1">
    <citation type="submission" date="2019-04" db="EMBL/GenBank/DDBJ databases">
        <authorList>
            <person name="Feng G."/>
            <person name="Zhu H."/>
        </authorList>
    </citation>
    <scope>NUCLEOTIDE SEQUENCE [LARGE SCALE GENOMIC DNA]</scope>
    <source>
        <strain evidence="1 2">6HR-1</strain>
    </source>
</reference>
<proteinExistence type="predicted"/>
<keyword evidence="2" id="KW-1185">Reference proteome</keyword>
<organism evidence="1 2">
    <name type="scientific">Methylobacterium nonmethylotrophicum</name>
    <dbReference type="NCBI Taxonomy" id="1141884"/>
    <lineage>
        <taxon>Bacteria</taxon>
        <taxon>Pseudomonadati</taxon>
        <taxon>Pseudomonadota</taxon>
        <taxon>Alphaproteobacteria</taxon>
        <taxon>Hyphomicrobiales</taxon>
        <taxon>Methylobacteriaceae</taxon>
        <taxon>Methylobacterium</taxon>
    </lineage>
</organism>
<dbReference type="AlphaFoldDB" id="A0A4Z0NIE9"/>